<keyword evidence="2" id="KW-1185">Reference proteome</keyword>
<organism evidence="1 2">
    <name type="scientific">Mucor flavus</name>
    <dbReference type="NCBI Taxonomy" id="439312"/>
    <lineage>
        <taxon>Eukaryota</taxon>
        <taxon>Fungi</taxon>
        <taxon>Fungi incertae sedis</taxon>
        <taxon>Mucoromycota</taxon>
        <taxon>Mucoromycotina</taxon>
        <taxon>Mucoromycetes</taxon>
        <taxon>Mucorales</taxon>
        <taxon>Mucorineae</taxon>
        <taxon>Mucoraceae</taxon>
        <taxon>Mucor</taxon>
    </lineage>
</organism>
<dbReference type="EMBL" id="BAABUK010000015">
    <property type="protein sequence ID" value="GAA5813059.1"/>
    <property type="molecule type" value="Genomic_DNA"/>
</dbReference>
<comment type="caution">
    <text evidence="1">The sequence shown here is derived from an EMBL/GenBank/DDBJ whole genome shotgun (WGS) entry which is preliminary data.</text>
</comment>
<evidence type="ECO:0000313" key="2">
    <source>
        <dbReference type="Proteomes" id="UP001473302"/>
    </source>
</evidence>
<evidence type="ECO:0000313" key="1">
    <source>
        <dbReference type="EMBL" id="GAA5813059.1"/>
    </source>
</evidence>
<sequence>MELQAATINMLSEAINTNDTLRANGRLNQQNENDQGRFKPDYIAFVKVRSVRHDVAIAEVKPASAGSRRPPSDLVKPGQQMEVLLNNLINYQVYSPTVCGILVEGKANSIEA</sequence>
<gene>
    <name evidence="1" type="ORF">MFLAVUS_006526</name>
</gene>
<accession>A0ABP9Z1S1</accession>
<proteinExistence type="predicted"/>
<protein>
    <submittedName>
        <fullName evidence="1">Uncharacterized protein</fullName>
    </submittedName>
</protein>
<dbReference type="Proteomes" id="UP001473302">
    <property type="component" value="Unassembled WGS sequence"/>
</dbReference>
<name>A0ABP9Z1S1_9FUNG</name>
<reference evidence="1 2" key="1">
    <citation type="submission" date="2024-04" db="EMBL/GenBank/DDBJ databases">
        <title>genome sequences of Mucor flavus KT1a and Helicostylum pulchrum KT1b strains isolated from the surface of a dry-aged beef.</title>
        <authorList>
            <person name="Toyotome T."/>
            <person name="Hosono M."/>
            <person name="Torimaru M."/>
            <person name="Fukuda K."/>
            <person name="Mikami N."/>
        </authorList>
    </citation>
    <scope>NUCLEOTIDE SEQUENCE [LARGE SCALE GENOMIC DNA]</scope>
    <source>
        <strain evidence="1 2">KT1a</strain>
    </source>
</reference>